<proteinExistence type="predicted"/>
<dbReference type="RefSeq" id="WP_129886532.1">
    <property type="nucleotide sequence ID" value="NZ_CP035758.1"/>
</dbReference>
<dbReference type="KEGG" id="kbs:EPA93_07905"/>
<dbReference type="AlphaFoldDB" id="A0A4P6JMM3"/>
<name>A0A4P6JMM3_KTERU</name>
<keyword evidence="2" id="KW-1185">Reference proteome</keyword>
<dbReference type="OrthoDB" id="9960938at2"/>
<accession>A0A4P6JMM3</accession>
<dbReference type="EMBL" id="CP035758">
    <property type="protein sequence ID" value="QBD75936.1"/>
    <property type="molecule type" value="Genomic_DNA"/>
</dbReference>
<protein>
    <submittedName>
        <fullName evidence="1">Uncharacterized protein</fullName>
    </submittedName>
</protein>
<sequence>MDENTSTAVVVAADYGKAPFLAHAYIIDKASERIIQTFDFHNDIVDAGFDGDTLYLFNDKLGYFVDTKSGAQLHNILETDNYRGLFESNGNRFVQSDITVSAITSTWHLIVRHHFHMSSVAYGCYLP</sequence>
<reference evidence="1 2" key="1">
    <citation type="submission" date="2019-01" db="EMBL/GenBank/DDBJ databases">
        <title>Ktedonosporobacter rubrisoli SCAWS-G2.</title>
        <authorList>
            <person name="Huang Y."/>
            <person name="Yan B."/>
        </authorList>
    </citation>
    <scope>NUCLEOTIDE SEQUENCE [LARGE SCALE GENOMIC DNA]</scope>
    <source>
        <strain evidence="1 2">SCAWS-G2</strain>
    </source>
</reference>
<evidence type="ECO:0000313" key="1">
    <source>
        <dbReference type="EMBL" id="QBD75936.1"/>
    </source>
</evidence>
<dbReference type="Proteomes" id="UP000290365">
    <property type="component" value="Chromosome"/>
</dbReference>
<evidence type="ECO:0000313" key="2">
    <source>
        <dbReference type="Proteomes" id="UP000290365"/>
    </source>
</evidence>
<gene>
    <name evidence="1" type="ORF">EPA93_07905</name>
</gene>
<organism evidence="1 2">
    <name type="scientific">Ktedonosporobacter rubrisoli</name>
    <dbReference type="NCBI Taxonomy" id="2509675"/>
    <lineage>
        <taxon>Bacteria</taxon>
        <taxon>Bacillati</taxon>
        <taxon>Chloroflexota</taxon>
        <taxon>Ktedonobacteria</taxon>
        <taxon>Ktedonobacterales</taxon>
        <taxon>Ktedonosporobacteraceae</taxon>
        <taxon>Ktedonosporobacter</taxon>
    </lineage>
</organism>